<evidence type="ECO:0000313" key="3">
    <source>
        <dbReference type="Proteomes" id="UP000319142"/>
    </source>
</evidence>
<dbReference type="EMBL" id="VMRX01000054">
    <property type="protein sequence ID" value="TVT30735.1"/>
    <property type="molecule type" value="Genomic_DNA"/>
</dbReference>
<evidence type="ECO:0000313" key="2">
    <source>
        <dbReference type="EMBL" id="TVT30735.1"/>
    </source>
</evidence>
<dbReference type="RefSeq" id="WP_023009220.1">
    <property type="nucleotide sequence ID" value="NZ_VMRX01000054.1"/>
</dbReference>
<dbReference type="InterPro" id="IPR038475">
    <property type="entry name" value="RecG_C_sf"/>
</dbReference>
<dbReference type="PANTHER" id="PTHR30595">
    <property type="entry name" value="GLPR-RELATED TRANSCRIPTIONAL REPRESSOR"/>
    <property type="match status" value="1"/>
</dbReference>
<reference evidence="2 3" key="1">
    <citation type="submission" date="2019-07" db="EMBL/GenBank/DDBJ databases">
        <title>The pathways for chlorine oxyanion respiration interact through the shared metabolite chlorate.</title>
        <authorList>
            <person name="Barnum T.P."/>
            <person name="Cheng Y."/>
            <person name="Hill K.A."/>
            <person name="Lucas L.N."/>
            <person name="Carlson H.K."/>
            <person name="Coates J.D."/>
        </authorList>
    </citation>
    <scope>NUCLEOTIDE SEQUENCE [LARGE SCALE GENOMIC DNA]</scope>
    <source>
        <strain evidence="2">UCB</strain>
    </source>
</reference>
<dbReference type="Pfam" id="PF04326">
    <property type="entry name" value="SLFN_AlbA_2"/>
    <property type="match status" value="1"/>
</dbReference>
<protein>
    <submittedName>
        <fullName evidence="2">Transcriptional regulator</fullName>
    </submittedName>
</protein>
<name>A0A558B2J4_9GAMM</name>
<proteinExistence type="predicted"/>
<accession>A0A558B2J4</accession>
<dbReference type="Proteomes" id="UP000319142">
    <property type="component" value="Unassembled WGS sequence"/>
</dbReference>
<dbReference type="Gene3D" id="3.30.565.60">
    <property type="match status" value="1"/>
</dbReference>
<dbReference type="Gene3D" id="3.30.950.30">
    <property type="entry name" value="Schlafen, AAA domain"/>
    <property type="match status" value="1"/>
</dbReference>
<sequence length="415" mass="47248">MLKSELLEIISNGENSGVEFKRDDVRPEQMAKEIVAFANFEGGRILLGVEDDRTITGLQRDATQEWILNVFRDKVHPQIIPYYEEIEVDPGVRVAVVTIGRGISKPYVVRHSNREDVYIRMGDRSEIASREQQARLFESGGLLHVEVMPVPGSSFSNLDLERIKFYLKEVIEDPDIPSDDEKDQWTDRLVGLGLMAEDGNGRRVCSVGGLICFGINPRRYLRQAGIRLTVFEGNDKEYRAKLDTALDGPLVARWRSTESGEKELVDEGLIEIFARQIDPFISEEDDRIDEGLRRGKQQHYPKEAIREVVLNALAHRDWTKSVDIEVTVYSDRLEVISPGKLHNSMTIKKMVDGQRSPRNPMIMDILRDYGYVDSRGMGVRKKVIPLMREANGTEPSFEATDDYLKTTLYKQGAET</sequence>
<feature type="domain" description="Schlafen AlbA-2" evidence="1">
    <location>
        <begin position="14"/>
        <end position="127"/>
    </location>
</feature>
<dbReference type="AlphaFoldDB" id="A0A558B2J4"/>
<gene>
    <name evidence="2" type="ORF">FHK81_16370</name>
</gene>
<dbReference type="Pfam" id="PF13749">
    <property type="entry name" value="HATPase_c_4"/>
    <property type="match status" value="1"/>
</dbReference>
<dbReference type="PANTHER" id="PTHR30595:SF6">
    <property type="entry name" value="SCHLAFEN ALBA-2 DOMAIN-CONTAINING PROTEIN"/>
    <property type="match status" value="1"/>
</dbReference>
<comment type="caution">
    <text evidence="2">The sequence shown here is derived from an EMBL/GenBank/DDBJ whole genome shotgun (WGS) entry which is preliminary data.</text>
</comment>
<organism evidence="2 3">
    <name type="scientific">Marinobacter vinifirmus</name>
    <dbReference type="NCBI Taxonomy" id="355591"/>
    <lineage>
        <taxon>Bacteria</taxon>
        <taxon>Pseudomonadati</taxon>
        <taxon>Pseudomonadota</taxon>
        <taxon>Gammaproteobacteria</taxon>
        <taxon>Pseudomonadales</taxon>
        <taxon>Marinobacteraceae</taxon>
        <taxon>Marinobacter</taxon>
    </lineage>
</organism>
<dbReference type="InterPro" id="IPR007421">
    <property type="entry name" value="Schlafen_AlbA_2_dom"/>
</dbReference>
<dbReference type="InterPro" id="IPR038461">
    <property type="entry name" value="Schlafen_AlbA_2_dom_sf"/>
</dbReference>
<evidence type="ECO:0000259" key="1">
    <source>
        <dbReference type="Pfam" id="PF04326"/>
    </source>
</evidence>